<protein>
    <submittedName>
        <fullName evidence="1">Uncharacterized protein</fullName>
    </submittedName>
</protein>
<gene>
    <name evidence="1" type="ORF">B0H17DRAFT_1183247</name>
</gene>
<dbReference type="AlphaFoldDB" id="A0AAD7GAU0"/>
<sequence length="205" mass="23301">MSVCCCVLGSTLRATAQWCWSFVKPRWTSQGHNYAHSDKIEDEESAIHAEWPELQQIGYRSSDLRLARLSMARTVPARGPTRRPPGQILCTHDQEPVALFPFNANDGAYAAFSTQWKRAFQSKSKLDPIELKFHLVCRGKNGLVLAHTWAAHYVGFVGLTYARDLDMIPSRLEALLALIRLALKAHEDNSKRKHRKEEKTPTEPY</sequence>
<accession>A0AAD7GAU0</accession>
<reference evidence="1" key="1">
    <citation type="submission" date="2023-03" db="EMBL/GenBank/DDBJ databases">
        <title>Massive genome expansion in bonnet fungi (Mycena s.s.) driven by repeated elements and novel gene families across ecological guilds.</title>
        <authorList>
            <consortium name="Lawrence Berkeley National Laboratory"/>
            <person name="Harder C.B."/>
            <person name="Miyauchi S."/>
            <person name="Viragh M."/>
            <person name="Kuo A."/>
            <person name="Thoen E."/>
            <person name="Andreopoulos B."/>
            <person name="Lu D."/>
            <person name="Skrede I."/>
            <person name="Drula E."/>
            <person name="Henrissat B."/>
            <person name="Morin E."/>
            <person name="Kohler A."/>
            <person name="Barry K."/>
            <person name="LaButti K."/>
            <person name="Morin E."/>
            <person name="Salamov A."/>
            <person name="Lipzen A."/>
            <person name="Mereny Z."/>
            <person name="Hegedus B."/>
            <person name="Baldrian P."/>
            <person name="Stursova M."/>
            <person name="Weitz H."/>
            <person name="Taylor A."/>
            <person name="Grigoriev I.V."/>
            <person name="Nagy L.G."/>
            <person name="Martin F."/>
            <person name="Kauserud H."/>
        </authorList>
    </citation>
    <scope>NUCLEOTIDE SEQUENCE</scope>
    <source>
        <strain evidence="1">CBHHK067</strain>
    </source>
</reference>
<organism evidence="1 2">
    <name type="scientific">Mycena rosella</name>
    <name type="common">Pink bonnet</name>
    <name type="synonym">Agaricus rosellus</name>
    <dbReference type="NCBI Taxonomy" id="1033263"/>
    <lineage>
        <taxon>Eukaryota</taxon>
        <taxon>Fungi</taxon>
        <taxon>Dikarya</taxon>
        <taxon>Basidiomycota</taxon>
        <taxon>Agaricomycotina</taxon>
        <taxon>Agaricomycetes</taxon>
        <taxon>Agaricomycetidae</taxon>
        <taxon>Agaricales</taxon>
        <taxon>Marasmiineae</taxon>
        <taxon>Mycenaceae</taxon>
        <taxon>Mycena</taxon>
    </lineage>
</organism>
<proteinExistence type="predicted"/>
<name>A0AAD7GAU0_MYCRO</name>
<dbReference type="EMBL" id="JARKIE010000162">
    <property type="protein sequence ID" value="KAJ7673479.1"/>
    <property type="molecule type" value="Genomic_DNA"/>
</dbReference>
<evidence type="ECO:0000313" key="1">
    <source>
        <dbReference type="EMBL" id="KAJ7673479.1"/>
    </source>
</evidence>
<evidence type="ECO:0000313" key="2">
    <source>
        <dbReference type="Proteomes" id="UP001221757"/>
    </source>
</evidence>
<comment type="caution">
    <text evidence="1">The sequence shown here is derived from an EMBL/GenBank/DDBJ whole genome shotgun (WGS) entry which is preliminary data.</text>
</comment>
<dbReference type="Proteomes" id="UP001221757">
    <property type="component" value="Unassembled WGS sequence"/>
</dbReference>
<keyword evidence="2" id="KW-1185">Reference proteome</keyword>